<feature type="binding site" evidence="13">
    <location>
        <position position="286"/>
    </location>
    <ligand>
        <name>NADPH</name>
        <dbReference type="ChEBI" id="CHEBI:57783"/>
    </ligand>
</feature>
<keyword evidence="3 13" id="KW-0521">NADP</keyword>
<dbReference type="InterPro" id="IPR006168">
    <property type="entry name" value="G3P_DH_NAD-dep"/>
</dbReference>
<dbReference type="GO" id="GO:0141152">
    <property type="term" value="F:glycerol-3-phosphate dehydrogenase (NAD+) activity"/>
    <property type="evidence" value="ECO:0007669"/>
    <property type="project" value="RHEA"/>
</dbReference>
<proteinExistence type="inferred from homology"/>
<evidence type="ECO:0000256" key="13">
    <source>
        <dbReference type="HAMAP-Rule" id="MF_00394"/>
    </source>
</evidence>
<keyword evidence="6 13" id="KW-0443">Lipid metabolism</keyword>
<dbReference type="GO" id="GO:0005829">
    <property type="term" value="C:cytosol"/>
    <property type="evidence" value="ECO:0007669"/>
    <property type="project" value="TreeGrafter"/>
</dbReference>
<evidence type="ECO:0000256" key="7">
    <source>
        <dbReference type="ARBA" id="ARBA00023209"/>
    </source>
</evidence>
<comment type="subcellular location">
    <subcellularLocation>
        <location evidence="13">Cytoplasm</location>
    </subcellularLocation>
</comment>
<evidence type="ECO:0000256" key="14">
    <source>
        <dbReference type="PIRSR" id="PIRSR000114-1"/>
    </source>
</evidence>
<dbReference type="RefSeq" id="WP_128785109.1">
    <property type="nucleotide sequence ID" value="NZ_RJLM01000007.1"/>
</dbReference>
<dbReference type="Gene3D" id="1.10.1040.10">
    <property type="entry name" value="N-(1-d-carboxylethyl)-l-norvaline Dehydrogenase, domain 2"/>
    <property type="match status" value="1"/>
</dbReference>
<keyword evidence="8 13" id="KW-1208">Phospholipid metabolism</keyword>
<feature type="binding site" evidence="16">
    <location>
        <begin position="15"/>
        <end position="20"/>
    </location>
    <ligand>
        <name>NAD(+)</name>
        <dbReference type="ChEBI" id="CHEBI:57540"/>
    </ligand>
</feature>
<dbReference type="Proteomes" id="UP000287563">
    <property type="component" value="Unassembled WGS sequence"/>
</dbReference>
<evidence type="ECO:0000256" key="12">
    <source>
        <dbReference type="ARBA" id="ARBA00080511"/>
    </source>
</evidence>
<evidence type="ECO:0000256" key="16">
    <source>
        <dbReference type="PIRSR" id="PIRSR000114-3"/>
    </source>
</evidence>
<dbReference type="GO" id="GO:0141153">
    <property type="term" value="F:glycerol-3-phosphate dehydrogenase (NADP+) activity"/>
    <property type="evidence" value="ECO:0007669"/>
    <property type="project" value="RHEA"/>
</dbReference>
<evidence type="ECO:0000256" key="5">
    <source>
        <dbReference type="ARBA" id="ARBA00023027"/>
    </source>
</evidence>
<keyword evidence="2 13" id="KW-0444">Lipid biosynthesis</keyword>
<dbReference type="InterPro" id="IPR006109">
    <property type="entry name" value="G3P_DH_NAD-dep_C"/>
</dbReference>
<evidence type="ECO:0000256" key="11">
    <source>
        <dbReference type="ARBA" id="ARBA00069372"/>
    </source>
</evidence>
<dbReference type="InterPro" id="IPR008927">
    <property type="entry name" value="6-PGluconate_DH-like_C_sf"/>
</dbReference>
<feature type="binding site" evidence="13">
    <location>
        <position position="144"/>
    </location>
    <ligand>
        <name>sn-glycerol 3-phosphate</name>
        <dbReference type="ChEBI" id="CHEBI:57597"/>
    </ligand>
</feature>
<dbReference type="EC" id="1.1.1.94" evidence="10 13"/>
<organism evidence="20 21">
    <name type="scientific">Photobacterium chitinilyticum</name>
    <dbReference type="NCBI Taxonomy" id="2485123"/>
    <lineage>
        <taxon>Bacteria</taxon>
        <taxon>Pseudomonadati</taxon>
        <taxon>Pseudomonadota</taxon>
        <taxon>Gammaproteobacteria</taxon>
        <taxon>Vibrionales</taxon>
        <taxon>Vibrionaceae</taxon>
        <taxon>Photobacterium</taxon>
    </lineage>
</organism>
<evidence type="ECO:0000313" key="21">
    <source>
        <dbReference type="Proteomes" id="UP000287563"/>
    </source>
</evidence>
<evidence type="ECO:0000256" key="1">
    <source>
        <dbReference type="ARBA" id="ARBA00011009"/>
    </source>
</evidence>
<dbReference type="EMBL" id="RJLM01000007">
    <property type="protein sequence ID" value="RWX54384.1"/>
    <property type="molecule type" value="Genomic_DNA"/>
</dbReference>
<dbReference type="Pfam" id="PF01210">
    <property type="entry name" value="NAD_Gly3P_dh_N"/>
    <property type="match status" value="1"/>
</dbReference>
<feature type="binding site" evidence="13">
    <location>
        <position position="198"/>
    </location>
    <ligand>
        <name>sn-glycerol 3-phosphate</name>
        <dbReference type="ChEBI" id="CHEBI:57597"/>
    </ligand>
</feature>
<dbReference type="NCBIfam" id="NF000940">
    <property type="entry name" value="PRK00094.1-2"/>
    <property type="match status" value="1"/>
</dbReference>
<feature type="binding site" evidence="13">
    <location>
        <position position="262"/>
    </location>
    <ligand>
        <name>sn-glycerol 3-phosphate</name>
        <dbReference type="ChEBI" id="CHEBI:57597"/>
    </ligand>
</feature>
<feature type="binding site" evidence="13">
    <location>
        <position position="262"/>
    </location>
    <ligand>
        <name>NADPH</name>
        <dbReference type="ChEBI" id="CHEBI:57783"/>
    </ligand>
</feature>
<dbReference type="InterPro" id="IPR011128">
    <property type="entry name" value="G3P_DH_NAD-dep_N"/>
</dbReference>
<dbReference type="GO" id="GO:0046167">
    <property type="term" value="P:glycerol-3-phosphate biosynthetic process"/>
    <property type="evidence" value="ECO:0007669"/>
    <property type="project" value="UniProtKB-UniRule"/>
</dbReference>
<dbReference type="OrthoDB" id="9812273at2"/>
<comment type="function">
    <text evidence="13">Catalyzes the reduction of the glycolytic intermediate dihydroxyacetone phosphate (DHAP) to sn-glycerol 3-phosphate (G3P), the key precursor for phospholipid synthesis.</text>
</comment>
<dbReference type="GO" id="GO:0051287">
    <property type="term" value="F:NAD binding"/>
    <property type="evidence" value="ECO:0007669"/>
    <property type="project" value="InterPro"/>
</dbReference>
<dbReference type="Gene3D" id="3.40.50.720">
    <property type="entry name" value="NAD(P)-binding Rossmann-like Domain"/>
    <property type="match status" value="1"/>
</dbReference>
<keyword evidence="13" id="KW-0547">Nucleotide-binding</keyword>
<feature type="domain" description="Glycerol-3-phosphate dehydrogenase NAD-dependent N-terminal" evidence="18">
    <location>
        <begin position="11"/>
        <end position="166"/>
    </location>
</feature>
<dbReference type="PANTHER" id="PTHR11728">
    <property type="entry name" value="GLYCEROL-3-PHOSPHATE DEHYDROGENASE"/>
    <property type="match status" value="1"/>
</dbReference>
<dbReference type="InterPro" id="IPR036291">
    <property type="entry name" value="NAD(P)-bd_dom_sf"/>
</dbReference>
<comment type="pathway">
    <text evidence="13">Membrane lipid metabolism; glycerophospholipid metabolism.</text>
</comment>
<feature type="binding site" evidence="13">
    <location>
        <position position="146"/>
    </location>
    <ligand>
        <name>NADPH</name>
        <dbReference type="ChEBI" id="CHEBI:57783"/>
    </ligand>
</feature>
<dbReference type="FunFam" id="1.10.1040.10:FF:000001">
    <property type="entry name" value="Glycerol-3-phosphate dehydrogenase [NAD(P)+]"/>
    <property type="match status" value="1"/>
</dbReference>
<dbReference type="Pfam" id="PF07479">
    <property type="entry name" value="NAD_Gly3P_dh_C"/>
    <property type="match status" value="1"/>
</dbReference>
<comment type="caution">
    <text evidence="13">Lacks conserved residue(s) required for the propagation of feature annotation.</text>
</comment>
<keyword evidence="7 13" id="KW-0594">Phospholipid biosynthesis</keyword>
<gene>
    <name evidence="13" type="primary">gpsA</name>
    <name evidence="20" type="ORF">EDI28_17310</name>
</gene>
<sequence length="338" mass="36382">MNQNVDKAITMTVLGAGSYGTSLAISLARNGANVILWGHEPEHMAQLEIDRANEAFLPGVPFPDSLIVSADLEAAVQACQDLLVVVPSHVFGDVLSNVKPFLREDSRICWATKGLEPETGRLLKEVAIDALGEDVPLAVLSGPTFAKELAAGMPTAIAVSSPDETFVRELQEKIHCSKTFRVYSNTDFIGMQLGGAVKNVIAIGAGMSDGIGFGANARTALITRGLAEMCRLGAALGAQPETFMGMAGLGDLVLTCTDNQSRNRRFGLALGQGKTVDSAQIEIGQVVEGYRNTKEVWVLAQRYEVEMPITEQIYQVLYQNKDAREAAKDLLAREKKDE</sequence>
<evidence type="ECO:0000256" key="17">
    <source>
        <dbReference type="RuleBase" id="RU000437"/>
    </source>
</evidence>
<evidence type="ECO:0000256" key="10">
    <source>
        <dbReference type="ARBA" id="ARBA00066687"/>
    </source>
</evidence>
<feature type="binding site" evidence="13">
    <location>
        <position position="251"/>
    </location>
    <ligand>
        <name>sn-glycerol 3-phosphate</name>
        <dbReference type="ChEBI" id="CHEBI:57597"/>
    </ligand>
</feature>
<dbReference type="PIRSF" id="PIRSF000114">
    <property type="entry name" value="Glycerol-3-P_dh"/>
    <property type="match status" value="1"/>
</dbReference>
<evidence type="ECO:0000256" key="3">
    <source>
        <dbReference type="ARBA" id="ARBA00022857"/>
    </source>
</evidence>
<feature type="binding site" evidence="15">
    <location>
        <position position="113"/>
    </location>
    <ligand>
        <name>substrate</name>
    </ligand>
</feature>
<dbReference type="NCBIfam" id="NF000942">
    <property type="entry name" value="PRK00094.1-4"/>
    <property type="match status" value="1"/>
</dbReference>
<dbReference type="UniPathway" id="UPA00940"/>
<evidence type="ECO:0000313" key="20">
    <source>
        <dbReference type="EMBL" id="RWX54384.1"/>
    </source>
</evidence>
<feature type="binding site" evidence="13">
    <location>
        <position position="142"/>
    </location>
    <ligand>
        <name>sn-glycerol 3-phosphate</name>
        <dbReference type="ChEBI" id="CHEBI:57597"/>
    </ligand>
</feature>
<evidence type="ECO:0000256" key="2">
    <source>
        <dbReference type="ARBA" id="ARBA00022516"/>
    </source>
</evidence>
<reference evidence="20 21" key="1">
    <citation type="submission" date="2018-11" db="EMBL/GenBank/DDBJ databases">
        <title>Photobacterium sp. BEI247 sp. nov., a marine bacterium isolated from Yongle Blue Hole in the South China Sea.</title>
        <authorList>
            <person name="Wang X."/>
        </authorList>
    </citation>
    <scope>NUCLEOTIDE SEQUENCE [LARGE SCALE GENOMIC DNA]</scope>
    <source>
        <strain evidence="21">BEI247</strain>
    </source>
</reference>
<dbReference type="SUPFAM" id="SSF51735">
    <property type="entry name" value="NAD(P)-binding Rossmann-fold domains"/>
    <property type="match status" value="1"/>
</dbReference>
<feature type="binding site" evidence="13">
    <location>
        <position position="261"/>
    </location>
    <ligand>
        <name>sn-glycerol 3-phosphate</name>
        <dbReference type="ChEBI" id="CHEBI:57597"/>
    </ligand>
</feature>
<evidence type="ECO:0000256" key="6">
    <source>
        <dbReference type="ARBA" id="ARBA00023098"/>
    </source>
</evidence>
<feature type="binding site" evidence="13">
    <location>
        <position position="18"/>
    </location>
    <ligand>
        <name>NADPH</name>
        <dbReference type="ChEBI" id="CHEBI:57783"/>
    </ligand>
</feature>
<feature type="binding site" evidence="13">
    <location>
        <position position="113"/>
    </location>
    <ligand>
        <name>NADPH</name>
        <dbReference type="ChEBI" id="CHEBI:57783"/>
    </ligand>
</feature>
<feature type="binding site" evidence="15">
    <location>
        <begin position="262"/>
        <end position="263"/>
    </location>
    <ligand>
        <name>substrate</name>
    </ligand>
</feature>
<evidence type="ECO:0000256" key="4">
    <source>
        <dbReference type="ARBA" id="ARBA00023002"/>
    </source>
</evidence>
<feature type="binding site" evidence="13">
    <location>
        <position position="39"/>
    </location>
    <ligand>
        <name>NADPH</name>
        <dbReference type="ChEBI" id="CHEBI:57783"/>
    </ligand>
</feature>
<dbReference type="GO" id="GO:0046474">
    <property type="term" value="P:glycerophospholipid biosynthetic process"/>
    <property type="evidence" value="ECO:0007669"/>
    <property type="project" value="TreeGrafter"/>
</dbReference>
<dbReference type="SUPFAM" id="SSF48179">
    <property type="entry name" value="6-phosphogluconate dehydrogenase C-terminal domain-like"/>
    <property type="match status" value="1"/>
</dbReference>
<feature type="binding site" evidence="16">
    <location>
        <position position="262"/>
    </location>
    <ligand>
        <name>NAD(+)</name>
        <dbReference type="ChEBI" id="CHEBI:57540"/>
    </ligand>
</feature>
<dbReference type="PANTHER" id="PTHR11728:SF1">
    <property type="entry name" value="GLYCEROL-3-PHOSPHATE DEHYDROGENASE [NAD(+)] 2, CHLOROPLASTIC"/>
    <property type="match status" value="1"/>
</dbReference>
<keyword evidence="21" id="KW-1185">Reference proteome</keyword>
<feature type="binding site" evidence="13">
    <location>
        <position position="288"/>
    </location>
    <ligand>
        <name>NADPH</name>
        <dbReference type="ChEBI" id="CHEBI:57783"/>
    </ligand>
</feature>
<comment type="catalytic activity">
    <reaction evidence="13">
        <text>sn-glycerol 3-phosphate + NAD(+) = dihydroxyacetone phosphate + NADH + H(+)</text>
        <dbReference type="Rhea" id="RHEA:11092"/>
        <dbReference type="ChEBI" id="CHEBI:15378"/>
        <dbReference type="ChEBI" id="CHEBI:57540"/>
        <dbReference type="ChEBI" id="CHEBI:57597"/>
        <dbReference type="ChEBI" id="CHEBI:57642"/>
        <dbReference type="ChEBI" id="CHEBI:57945"/>
        <dbReference type="EC" id="1.1.1.94"/>
    </reaction>
</comment>
<feature type="binding site" evidence="13">
    <location>
        <position position="19"/>
    </location>
    <ligand>
        <name>NADPH</name>
        <dbReference type="ChEBI" id="CHEBI:57783"/>
    </ligand>
</feature>
<protein>
    <recommendedName>
        <fullName evidence="11 13">Glycerol-3-phosphate dehydrogenase [NAD(P)+]</fullName>
        <ecNumber evidence="10 13">1.1.1.94</ecNumber>
    </recommendedName>
    <alternativeName>
        <fullName evidence="13">NAD(P)(+)-dependent glycerol-3-phosphate dehydrogenase</fullName>
    </alternativeName>
    <alternativeName>
        <fullName evidence="12 13">NAD(P)H-dependent dihydroxyacetone-phosphate reductase</fullName>
    </alternativeName>
</protein>
<keyword evidence="5 13" id="KW-0520">NAD</keyword>
<evidence type="ECO:0000256" key="15">
    <source>
        <dbReference type="PIRSR" id="PIRSR000114-2"/>
    </source>
</evidence>
<feature type="active site" description="Proton acceptor" evidence="13 14">
    <location>
        <position position="198"/>
    </location>
</feature>
<feature type="binding site" evidence="13">
    <location>
        <position position="113"/>
    </location>
    <ligand>
        <name>sn-glycerol 3-phosphate</name>
        <dbReference type="ChEBI" id="CHEBI:57597"/>
    </ligand>
</feature>
<comment type="similarity">
    <text evidence="1 13 17">Belongs to the NAD-dependent glycerol-3-phosphate dehydrogenase family.</text>
</comment>
<accession>A0A444JMS7</accession>
<keyword evidence="13" id="KW-0963">Cytoplasm</keyword>
<evidence type="ECO:0000259" key="19">
    <source>
        <dbReference type="Pfam" id="PF07479"/>
    </source>
</evidence>
<feature type="domain" description="Glycerol-3-phosphate dehydrogenase NAD-dependent C-terminal" evidence="19">
    <location>
        <begin position="187"/>
        <end position="327"/>
    </location>
</feature>
<dbReference type="GO" id="GO:0046168">
    <property type="term" value="P:glycerol-3-phosphate catabolic process"/>
    <property type="evidence" value="ECO:0007669"/>
    <property type="project" value="InterPro"/>
</dbReference>
<name>A0A444JMS7_9GAMM</name>
<evidence type="ECO:0000256" key="9">
    <source>
        <dbReference type="ARBA" id="ARBA00052716"/>
    </source>
</evidence>
<dbReference type="HAMAP" id="MF_00394">
    <property type="entry name" value="NAD_Glyc3P_dehydrog"/>
    <property type="match status" value="1"/>
</dbReference>
<dbReference type="PROSITE" id="PS00957">
    <property type="entry name" value="NAD_G3PDH"/>
    <property type="match status" value="1"/>
</dbReference>
<evidence type="ECO:0000259" key="18">
    <source>
        <dbReference type="Pfam" id="PF01210"/>
    </source>
</evidence>
<keyword evidence="4 13" id="KW-0560">Oxidoreductase</keyword>
<feature type="binding site" evidence="13">
    <location>
        <position position="263"/>
    </location>
    <ligand>
        <name>sn-glycerol 3-phosphate</name>
        <dbReference type="ChEBI" id="CHEBI:57597"/>
    </ligand>
</feature>
<dbReference type="NCBIfam" id="NF000939">
    <property type="entry name" value="PRK00094.1-1"/>
    <property type="match status" value="1"/>
</dbReference>
<dbReference type="AlphaFoldDB" id="A0A444JMS7"/>
<dbReference type="FunFam" id="3.40.50.720:FF:000019">
    <property type="entry name" value="Glycerol-3-phosphate dehydrogenase [NAD(P)+]"/>
    <property type="match status" value="1"/>
</dbReference>
<dbReference type="InterPro" id="IPR013328">
    <property type="entry name" value="6PGD_dom2"/>
</dbReference>
<evidence type="ECO:0000256" key="8">
    <source>
        <dbReference type="ARBA" id="ARBA00023264"/>
    </source>
</evidence>
<dbReference type="GO" id="GO:0005975">
    <property type="term" value="P:carbohydrate metabolic process"/>
    <property type="evidence" value="ECO:0007669"/>
    <property type="project" value="InterPro"/>
</dbReference>
<comment type="catalytic activity">
    <reaction evidence="9">
        <text>sn-glycerol 3-phosphate + NADP(+) = dihydroxyacetone phosphate + NADPH + H(+)</text>
        <dbReference type="Rhea" id="RHEA:11096"/>
        <dbReference type="ChEBI" id="CHEBI:15378"/>
        <dbReference type="ChEBI" id="CHEBI:57597"/>
        <dbReference type="ChEBI" id="CHEBI:57642"/>
        <dbReference type="ChEBI" id="CHEBI:57783"/>
        <dbReference type="ChEBI" id="CHEBI:58349"/>
        <dbReference type="EC" id="1.1.1.94"/>
    </reaction>
    <physiologicalReaction direction="right-to-left" evidence="9">
        <dbReference type="Rhea" id="RHEA:11098"/>
    </physiologicalReaction>
</comment>
<dbReference type="PRINTS" id="PR00077">
    <property type="entry name" value="GPDHDRGNASE"/>
</dbReference>
<feature type="binding site" evidence="16">
    <location>
        <position position="146"/>
    </location>
    <ligand>
        <name>NAD(+)</name>
        <dbReference type="ChEBI" id="CHEBI:57540"/>
    </ligand>
</feature>
<comment type="caution">
    <text evidence="20">The sequence shown here is derived from an EMBL/GenBank/DDBJ whole genome shotgun (WGS) entry which is preliminary data.</text>
</comment>